<protein>
    <recommendedName>
        <fullName evidence="4">UrcA family protein</fullName>
    </recommendedName>
</protein>
<name>A0A4V2UZB1_9HYPH</name>
<dbReference type="AlphaFoldDB" id="A0A4V2UZB1"/>
<keyword evidence="3" id="KW-1185">Reference proteome</keyword>
<dbReference type="Proteomes" id="UP000295678">
    <property type="component" value="Unassembled WGS sequence"/>
</dbReference>
<reference evidence="2 3" key="1">
    <citation type="submission" date="2019-03" db="EMBL/GenBank/DDBJ databases">
        <title>Genomic Encyclopedia of Type Strains, Phase IV (KMG-IV): sequencing the most valuable type-strain genomes for metagenomic binning, comparative biology and taxonomic classification.</title>
        <authorList>
            <person name="Goeker M."/>
        </authorList>
    </citation>
    <scope>NUCLEOTIDE SEQUENCE [LARGE SCALE GENOMIC DNA]</scope>
    <source>
        <strain evidence="2 3">DSM 19345</strain>
    </source>
</reference>
<feature type="chain" id="PRO_5020354140" description="UrcA family protein" evidence="1">
    <location>
        <begin position="23"/>
        <end position="132"/>
    </location>
</feature>
<accession>A0A4V2UZB1</accession>
<evidence type="ECO:0008006" key="4">
    <source>
        <dbReference type="Google" id="ProtNLM"/>
    </source>
</evidence>
<dbReference type="OrthoDB" id="8140909at2"/>
<evidence type="ECO:0000313" key="3">
    <source>
        <dbReference type="Proteomes" id="UP000295678"/>
    </source>
</evidence>
<evidence type="ECO:0000256" key="1">
    <source>
        <dbReference type="SAM" id="SignalP"/>
    </source>
</evidence>
<dbReference type="EMBL" id="SMAK01000005">
    <property type="protein sequence ID" value="TCT10608.1"/>
    <property type="molecule type" value="Genomic_DNA"/>
</dbReference>
<sequence length="132" mass="13865">MFATRTMIVLSAIAATGIVALAQPSQSGQAVGVDYVKLQDRHPAFSSSSDLRGALEAERSGAARVAPVSTPKGDRLDMVERSCADVTWPNVPRHCLTVSDDVAADRPVRTVAIAEDGSSSIVSRSSTVLAQR</sequence>
<feature type="signal peptide" evidence="1">
    <location>
        <begin position="1"/>
        <end position="22"/>
    </location>
</feature>
<evidence type="ECO:0000313" key="2">
    <source>
        <dbReference type="EMBL" id="TCT10608.1"/>
    </source>
</evidence>
<comment type="caution">
    <text evidence="2">The sequence shown here is derived from an EMBL/GenBank/DDBJ whole genome shotgun (WGS) entry which is preliminary data.</text>
</comment>
<organism evidence="2 3">
    <name type="scientific">Tepidamorphus gemmatus</name>
    <dbReference type="NCBI Taxonomy" id="747076"/>
    <lineage>
        <taxon>Bacteria</taxon>
        <taxon>Pseudomonadati</taxon>
        <taxon>Pseudomonadota</taxon>
        <taxon>Alphaproteobacteria</taxon>
        <taxon>Hyphomicrobiales</taxon>
        <taxon>Tepidamorphaceae</taxon>
        <taxon>Tepidamorphus</taxon>
    </lineage>
</organism>
<keyword evidence="1" id="KW-0732">Signal</keyword>
<gene>
    <name evidence="2" type="ORF">EDC22_105107</name>
</gene>
<proteinExistence type="predicted"/>
<dbReference type="RefSeq" id="WP_132806458.1">
    <property type="nucleotide sequence ID" value="NZ_SMAK01000005.1"/>
</dbReference>